<organism evidence="1 2">
    <name type="scientific">Puccinia graminis f. sp. tritici</name>
    <dbReference type="NCBI Taxonomy" id="56615"/>
    <lineage>
        <taxon>Eukaryota</taxon>
        <taxon>Fungi</taxon>
        <taxon>Dikarya</taxon>
        <taxon>Basidiomycota</taxon>
        <taxon>Pucciniomycotina</taxon>
        <taxon>Pucciniomycetes</taxon>
        <taxon>Pucciniales</taxon>
        <taxon>Pucciniaceae</taxon>
        <taxon>Puccinia</taxon>
    </lineage>
</organism>
<gene>
    <name evidence="1" type="ORF">PGT21_034847</name>
</gene>
<accession>A0A5B0R4E3</accession>
<name>A0A5B0R4E3_PUCGR</name>
<keyword evidence="2" id="KW-1185">Reference proteome</keyword>
<reference evidence="1 2" key="1">
    <citation type="submission" date="2019-05" db="EMBL/GenBank/DDBJ databases">
        <title>Emergence of the Ug99 lineage of the wheat stem rust pathogen through somatic hybridization.</title>
        <authorList>
            <person name="Li F."/>
            <person name="Upadhyaya N.M."/>
            <person name="Sperschneider J."/>
            <person name="Matny O."/>
            <person name="Nguyen-Phuc H."/>
            <person name="Mago R."/>
            <person name="Raley C."/>
            <person name="Miller M.E."/>
            <person name="Silverstein K.A.T."/>
            <person name="Henningsen E."/>
            <person name="Hirsch C.D."/>
            <person name="Visser B."/>
            <person name="Pretorius Z.A."/>
            <person name="Steffenson B.J."/>
            <person name="Schwessinger B."/>
            <person name="Dodds P.N."/>
            <person name="Figueroa M."/>
        </authorList>
    </citation>
    <scope>NUCLEOTIDE SEQUENCE [LARGE SCALE GENOMIC DNA]</scope>
    <source>
        <strain evidence="1">21-0</strain>
    </source>
</reference>
<dbReference type="EMBL" id="VSWC01000001">
    <property type="protein sequence ID" value="KAA1119824.1"/>
    <property type="molecule type" value="Genomic_DNA"/>
</dbReference>
<proteinExistence type="predicted"/>
<evidence type="ECO:0000313" key="2">
    <source>
        <dbReference type="Proteomes" id="UP000324748"/>
    </source>
</evidence>
<dbReference type="Proteomes" id="UP000324748">
    <property type="component" value="Unassembled WGS sequence"/>
</dbReference>
<evidence type="ECO:0000313" key="1">
    <source>
        <dbReference type="EMBL" id="KAA1119824.1"/>
    </source>
</evidence>
<sequence length="66" mass="7722">MDSSNEQGFEDFICALRNVYDEAYISISVKLNRPIRYEPTQGCITCSNIEQPLQQRLRAGWYRFGE</sequence>
<dbReference type="AlphaFoldDB" id="A0A5B0R4E3"/>
<comment type="caution">
    <text evidence="1">The sequence shown here is derived from an EMBL/GenBank/DDBJ whole genome shotgun (WGS) entry which is preliminary data.</text>
</comment>
<protein>
    <submittedName>
        <fullName evidence="1">Uncharacterized protein</fullName>
    </submittedName>
</protein>